<dbReference type="Proteomes" id="UP000287651">
    <property type="component" value="Unassembled WGS sequence"/>
</dbReference>
<dbReference type="SUPFAM" id="SSF47587">
    <property type="entry name" value="Domain of poly(ADP-ribose) polymerase"/>
    <property type="match status" value="1"/>
</dbReference>
<dbReference type="GO" id="GO:0003950">
    <property type="term" value="F:NAD+ poly-ADP-ribosyltransferase activity"/>
    <property type="evidence" value="ECO:0007669"/>
    <property type="project" value="InterPro"/>
</dbReference>
<dbReference type="EMBL" id="AMZH03018527">
    <property type="protein sequence ID" value="RRT41495.1"/>
    <property type="molecule type" value="Genomic_DNA"/>
</dbReference>
<evidence type="ECO:0000313" key="2">
    <source>
        <dbReference type="Proteomes" id="UP000287651"/>
    </source>
</evidence>
<sequence length="110" mass="12820">MGMVTDRHLRRCELAIPLFYVSTTSSSPRYTIKNLLPSGEEELLKFREDLKKAPDSSDEGDALWLDFANKWFTLMHSVRPFILKNFHELADHVNEHEPLLRCRLGTNDMD</sequence>
<reference evidence="1 2" key="1">
    <citation type="journal article" date="2014" name="Agronomy (Basel)">
        <title>A Draft Genome Sequence for Ensete ventricosum, the Drought-Tolerant Tree Against Hunger.</title>
        <authorList>
            <person name="Harrison J."/>
            <person name="Moore K.A."/>
            <person name="Paszkiewicz K."/>
            <person name="Jones T."/>
            <person name="Grant M."/>
            <person name="Ambacheew D."/>
            <person name="Muzemil S."/>
            <person name="Studholme D.J."/>
        </authorList>
    </citation>
    <scope>NUCLEOTIDE SEQUENCE [LARGE SCALE GENOMIC DNA]</scope>
</reference>
<comment type="caution">
    <text evidence="1">The sequence shown here is derived from an EMBL/GenBank/DDBJ whole genome shotgun (WGS) entry which is preliminary data.</text>
</comment>
<protein>
    <submittedName>
        <fullName evidence="1">Uncharacterized protein</fullName>
    </submittedName>
</protein>
<dbReference type="AlphaFoldDB" id="A0A426XPZ1"/>
<organism evidence="1 2">
    <name type="scientific">Ensete ventricosum</name>
    <name type="common">Abyssinian banana</name>
    <name type="synonym">Musa ensete</name>
    <dbReference type="NCBI Taxonomy" id="4639"/>
    <lineage>
        <taxon>Eukaryota</taxon>
        <taxon>Viridiplantae</taxon>
        <taxon>Streptophyta</taxon>
        <taxon>Embryophyta</taxon>
        <taxon>Tracheophyta</taxon>
        <taxon>Spermatophyta</taxon>
        <taxon>Magnoliopsida</taxon>
        <taxon>Liliopsida</taxon>
        <taxon>Zingiberales</taxon>
        <taxon>Musaceae</taxon>
        <taxon>Ensete</taxon>
    </lineage>
</organism>
<dbReference type="InterPro" id="IPR036616">
    <property type="entry name" value="Poly(ADP-ribose)pol_reg_dom_sf"/>
</dbReference>
<proteinExistence type="predicted"/>
<gene>
    <name evidence="1" type="ORF">B296_00045763</name>
</gene>
<accession>A0A426XPZ1</accession>
<evidence type="ECO:0000313" key="1">
    <source>
        <dbReference type="EMBL" id="RRT41495.1"/>
    </source>
</evidence>
<name>A0A426XPZ1_ENSVE</name>